<protein>
    <submittedName>
        <fullName evidence="1">Uncharacterized protein</fullName>
    </submittedName>
</protein>
<reference evidence="2" key="1">
    <citation type="submission" date="2016-02" db="EMBL/GenBank/DDBJ databases">
        <authorList>
            <person name="Mokah H."/>
            <person name="Prakash A."/>
            <person name="Horton L."/>
            <person name="Cochran E."/>
            <person name="Foltz S."/>
            <person name="Olszewski N."/>
            <person name="Jeyasankar M."/>
            <person name="Sehgal N."/>
            <person name="Miller A."/>
            <person name="Luong A."/>
            <person name="Miller R."/>
            <person name="Afzal A."/>
            <person name="Dandamudi K."/>
            <person name="Yoo S."/>
            <person name="Shi R."/>
            <person name="Carvalho R."/>
            <person name="Koparde V.N."/>
            <person name="Lee V."/>
            <person name="Buck G."/>
            <person name="Serrano M.G."/>
            <person name="Johnson A."/>
        </authorList>
    </citation>
    <scope>NUCLEOTIDE SEQUENCE [LARGE SCALE GENOMIC DNA]</scope>
</reference>
<dbReference type="Proteomes" id="UP000225977">
    <property type="component" value="Segment"/>
</dbReference>
<organism evidence="1 2">
    <name type="scientific">Bacillus phage Juglone</name>
    <dbReference type="NCBI Taxonomy" id="1805949"/>
    <lineage>
        <taxon>Viruses</taxon>
        <taxon>Duplodnaviria</taxon>
        <taxon>Heunggongvirae</taxon>
        <taxon>Uroviricota</taxon>
        <taxon>Caudoviricetes</taxon>
        <taxon>Herelleviridae</taxon>
        <taxon>Bastillevirinae</taxon>
        <taxon>Bequatrovirus</taxon>
        <taxon>Bequatrovirus troll</taxon>
    </lineage>
</organism>
<dbReference type="EMBL" id="KU737345">
    <property type="protein sequence ID" value="AMW61726.1"/>
    <property type="molecule type" value="Genomic_DNA"/>
</dbReference>
<evidence type="ECO:0000313" key="2">
    <source>
        <dbReference type="Proteomes" id="UP000225977"/>
    </source>
</evidence>
<sequence>MEIKVGDKFREDTSDEFNIEEVYYILTILYKAPKLDTYKDQSYFAEVKYKDEYWYTTVDEDHLLKNTEKV</sequence>
<evidence type="ECO:0000313" key="1">
    <source>
        <dbReference type="EMBL" id="AMW61726.1"/>
    </source>
</evidence>
<gene>
    <name evidence="1" type="ORF">JUGLONE_112</name>
</gene>
<name>A0A143FIZ9_9CAUD</name>
<proteinExistence type="predicted"/>
<accession>A0A143FIZ9</accession>